<name>A0ABV9FGU2_9BACL</name>
<dbReference type="SUPFAM" id="SSF53807">
    <property type="entry name" value="Helical backbone' metal receptor"/>
    <property type="match status" value="1"/>
</dbReference>
<dbReference type="Proteomes" id="UP001596028">
    <property type="component" value="Unassembled WGS sequence"/>
</dbReference>
<gene>
    <name evidence="6" type="ORF">ACFO3S_21815</name>
</gene>
<sequence length="536" mass="61410">MHDLRPSSLLPFHELDSLWVKLTDVEWIPRGQIAPQLVDSHAILAVKHGKGRLTIDLQHCRADAGVSYVLSPGQTIAAHPEGEEAFSLYLIRFRVKREDGSEAGFPANGMLTAPLRAESGTSCEALHQYWTEGGPLERFRAQSVLQEWLYWLMKPIPRTSPAGSRAALERTKAYIDSHYHENLTIEQLARIAELSPKYYADLFKKTYGLSTIDYVTEARLNHAKRLIAQSDMKLSDIAHQVGYQDEFYFSRKFKQATGLTPSAYAKNRRSKVAAYMSPVIGHLLALNLMPFAAPLHPKWTPYYYNIYRTDIPFHLSAYRFNEDWEANIAALADTRPDAIITLDYLHPGEKQRLEAIGPLLVIPSKEADWRQQLRMIARFVNADGDAEAWLAQFERKLKPVRESVRRELGDETILPLSFFKGQFYYCPTRGMTEVVRQELQLNLICAFEEIRYNTPISAEKVAELDADRILLNVCQEPETLAEWRIRQASSLWQDLKAVRRNKVYDVPSDPWREYSAHAASRMTDDLARRLCGDRPD</sequence>
<keyword evidence="1" id="KW-0805">Transcription regulation</keyword>
<dbReference type="Pfam" id="PF12833">
    <property type="entry name" value="HTH_18"/>
    <property type="match status" value="1"/>
</dbReference>
<reference evidence="7" key="1">
    <citation type="journal article" date="2019" name="Int. J. Syst. Evol. Microbiol.">
        <title>The Global Catalogue of Microorganisms (GCM) 10K type strain sequencing project: providing services to taxonomists for standard genome sequencing and annotation.</title>
        <authorList>
            <consortium name="The Broad Institute Genomics Platform"/>
            <consortium name="The Broad Institute Genome Sequencing Center for Infectious Disease"/>
            <person name="Wu L."/>
            <person name="Ma J."/>
        </authorList>
    </citation>
    <scope>NUCLEOTIDE SEQUENCE [LARGE SCALE GENOMIC DNA]</scope>
    <source>
        <strain evidence="7">CCUG 49571</strain>
    </source>
</reference>
<evidence type="ECO:0000313" key="7">
    <source>
        <dbReference type="Proteomes" id="UP001596028"/>
    </source>
</evidence>
<dbReference type="InterPro" id="IPR009057">
    <property type="entry name" value="Homeodomain-like_sf"/>
</dbReference>
<dbReference type="PANTHER" id="PTHR43280">
    <property type="entry name" value="ARAC-FAMILY TRANSCRIPTIONAL REGULATOR"/>
    <property type="match status" value="1"/>
</dbReference>
<protein>
    <submittedName>
        <fullName evidence="6">AraC family transcriptional regulator</fullName>
    </submittedName>
</protein>
<dbReference type="InterPro" id="IPR018062">
    <property type="entry name" value="HTH_AraC-typ_CS"/>
</dbReference>
<dbReference type="SUPFAM" id="SSF51215">
    <property type="entry name" value="Regulatory protein AraC"/>
    <property type="match status" value="1"/>
</dbReference>
<evidence type="ECO:0000256" key="3">
    <source>
        <dbReference type="ARBA" id="ARBA00023163"/>
    </source>
</evidence>
<evidence type="ECO:0000256" key="1">
    <source>
        <dbReference type="ARBA" id="ARBA00023015"/>
    </source>
</evidence>
<evidence type="ECO:0000259" key="5">
    <source>
        <dbReference type="PROSITE" id="PS50983"/>
    </source>
</evidence>
<organism evidence="6 7">
    <name type="scientific">Cohnella hongkongensis</name>
    <dbReference type="NCBI Taxonomy" id="178337"/>
    <lineage>
        <taxon>Bacteria</taxon>
        <taxon>Bacillati</taxon>
        <taxon>Bacillota</taxon>
        <taxon>Bacilli</taxon>
        <taxon>Bacillales</taxon>
        <taxon>Paenibacillaceae</taxon>
        <taxon>Cohnella</taxon>
    </lineage>
</organism>
<dbReference type="SMART" id="SM00342">
    <property type="entry name" value="HTH_ARAC"/>
    <property type="match status" value="1"/>
</dbReference>
<dbReference type="SUPFAM" id="SSF46689">
    <property type="entry name" value="Homeodomain-like"/>
    <property type="match status" value="2"/>
</dbReference>
<proteinExistence type="predicted"/>
<feature type="domain" description="Fe/B12 periplasmic-binding" evidence="5">
    <location>
        <begin position="271"/>
        <end position="534"/>
    </location>
</feature>
<evidence type="ECO:0000256" key="2">
    <source>
        <dbReference type="ARBA" id="ARBA00023125"/>
    </source>
</evidence>
<dbReference type="InterPro" id="IPR018060">
    <property type="entry name" value="HTH_AraC"/>
</dbReference>
<keyword evidence="7" id="KW-1185">Reference proteome</keyword>
<dbReference type="InterPro" id="IPR002491">
    <property type="entry name" value="ABC_transptr_periplasmic_BD"/>
</dbReference>
<dbReference type="PROSITE" id="PS01124">
    <property type="entry name" value="HTH_ARAC_FAMILY_2"/>
    <property type="match status" value="1"/>
</dbReference>
<accession>A0ABV9FGU2</accession>
<dbReference type="Gene3D" id="1.10.10.60">
    <property type="entry name" value="Homeodomain-like"/>
    <property type="match status" value="2"/>
</dbReference>
<dbReference type="InterPro" id="IPR037923">
    <property type="entry name" value="HTH-like"/>
</dbReference>
<dbReference type="EMBL" id="JBHSEP010000020">
    <property type="protein sequence ID" value="MFC4600897.1"/>
    <property type="molecule type" value="Genomic_DNA"/>
</dbReference>
<dbReference type="InterPro" id="IPR020449">
    <property type="entry name" value="Tscrpt_reg_AraC-type_HTH"/>
</dbReference>
<evidence type="ECO:0000313" key="6">
    <source>
        <dbReference type="EMBL" id="MFC4600897.1"/>
    </source>
</evidence>
<dbReference type="Pfam" id="PF01497">
    <property type="entry name" value="Peripla_BP_2"/>
    <property type="match status" value="1"/>
</dbReference>
<dbReference type="PROSITE" id="PS50983">
    <property type="entry name" value="FE_B12_PBP"/>
    <property type="match status" value="1"/>
</dbReference>
<dbReference type="PANTHER" id="PTHR43280:SF28">
    <property type="entry name" value="HTH-TYPE TRANSCRIPTIONAL ACTIVATOR RHAS"/>
    <property type="match status" value="1"/>
</dbReference>
<feature type="domain" description="HTH araC/xylS-type" evidence="4">
    <location>
        <begin position="169"/>
        <end position="267"/>
    </location>
</feature>
<keyword evidence="3" id="KW-0804">Transcription</keyword>
<dbReference type="RefSeq" id="WP_378100405.1">
    <property type="nucleotide sequence ID" value="NZ_JBHSEP010000020.1"/>
</dbReference>
<comment type="caution">
    <text evidence="6">The sequence shown here is derived from an EMBL/GenBank/DDBJ whole genome shotgun (WGS) entry which is preliminary data.</text>
</comment>
<evidence type="ECO:0000259" key="4">
    <source>
        <dbReference type="PROSITE" id="PS01124"/>
    </source>
</evidence>
<keyword evidence="2" id="KW-0238">DNA-binding</keyword>
<dbReference type="Gene3D" id="3.40.50.1980">
    <property type="entry name" value="Nitrogenase molybdenum iron protein domain"/>
    <property type="match status" value="2"/>
</dbReference>
<dbReference type="PRINTS" id="PR00032">
    <property type="entry name" value="HTHARAC"/>
</dbReference>
<dbReference type="PROSITE" id="PS00041">
    <property type="entry name" value="HTH_ARAC_FAMILY_1"/>
    <property type="match status" value="1"/>
</dbReference>